<accession>A0A0S7Y4R7</accession>
<gene>
    <name evidence="14" type="ORF">AMJ44_02635</name>
</gene>
<evidence type="ECO:0000256" key="10">
    <source>
        <dbReference type="ARBA" id="ARBA00047754"/>
    </source>
</evidence>
<proteinExistence type="inferred from homology"/>
<dbReference type="PATRIC" id="fig|1703775.3.peg.3387"/>
<dbReference type="NCBIfam" id="TIGR02504">
    <property type="entry name" value="NrdJ_Z"/>
    <property type="match status" value="1"/>
</dbReference>
<keyword evidence="3 11" id="KW-0846">Cobalamin</keyword>
<dbReference type="GO" id="GO:0009263">
    <property type="term" value="P:deoxyribonucleotide biosynthetic process"/>
    <property type="evidence" value="ECO:0007669"/>
    <property type="project" value="UniProtKB-KW"/>
</dbReference>
<dbReference type="Proteomes" id="UP000051861">
    <property type="component" value="Unassembled WGS sequence"/>
</dbReference>
<dbReference type="GO" id="GO:0004748">
    <property type="term" value="F:ribonucleoside-diphosphate reductase activity, thioredoxin disulfide as acceptor"/>
    <property type="evidence" value="ECO:0007669"/>
    <property type="project" value="UniProtKB-EC"/>
</dbReference>
<dbReference type="GO" id="GO:0031419">
    <property type="term" value="F:cobalamin binding"/>
    <property type="evidence" value="ECO:0007669"/>
    <property type="project" value="UniProtKB-KW"/>
</dbReference>
<evidence type="ECO:0000256" key="7">
    <source>
        <dbReference type="ARBA" id="ARBA00023116"/>
    </source>
</evidence>
<dbReference type="InterPro" id="IPR050862">
    <property type="entry name" value="RdRp_reductase_class-2"/>
</dbReference>
<name>A0A0S7Y4R7_UNCSA</name>
<dbReference type="InterPro" id="IPR000788">
    <property type="entry name" value="RNR_lg_C"/>
</dbReference>
<evidence type="ECO:0000259" key="13">
    <source>
        <dbReference type="Pfam" id="PF02867"/>
    </source>
</evidence>
<sequence>MSRFSRNALTVLKKRYLLRDNKGKIVETPDQLLKRVAKTVAKSETEKKQFYEVMRNLEFLPNSPTLMNAGTDIGQLSACFVIPIHDSLESIFEAVKDMALIQQSGGGTGFSFSRLRPKGDVVKTTHGVASGPVSFMHVFDETTEIIKQGGKRRGANMGILSVNHLDILEFITSKRAGEVLRNFNISVAVTDEFMKAVRKNKKIDLINPRTKKKVRRISAKKIFDLIVDSAWRTGDPGLIFIDQINRRHSLRPLGKIEATNPCGEQPLLPYESCNLGSINLARMIKNGGLDWKKLKETARIAVHFLDNVLDVNKYPLPHIEKITKANRKIGLGVMGFAEMLIRLGIRYDTKEALELAQKVMRVIQAEGHQASIELGKKRGSFPNFIKSVWRKKRYPAMRNATVTTIAPTGSISLIAGCTSGIEPLFSLAFTKEVLGGVRLIQKYKPSRVTVTTFKIKPEWHVRMQAAFQKYTDNAVSKTINLPAKAARRDVREAFLLAHKLKCKGITVYRYGSKPKQVLYTEDSGEPCCEI</sequence>
<comment type="similarity">
    <text evidence="2 11">Belongs to the ribonucleoside diphosphate reductase class-2 family.</text>
</comment>
<comment type="catalytic activity">
    <reaction evidence="10 11">
        <text>a 2'-deoxyribonucleoside 5'-diphosphate + [thioredoxin]-disulfide + H2O = a ribonucleoside 5'-diphosphate + [thioredoxin]-dithiol</text>
        <dbReference type="Rhea" id="RHEA:23252"/>
        <dbReference type="Rhea" id="RHEA-COMP:10698"/>
        <dbReference type="Rhea" id="RHEA-COMP:10700"/>
        <dbReference type="ChEBI" id="CHEBI:15377"/>
        <dbReference type="ChEBI" id="CHEBI:29950"/>
        <dbReference type="ChEBI" id="CHEBI:50058"/>
        <dbReference type="ChEBI" id="CHEBI:57930"/>
        <dbReference type="ChEBI" id="CHEBI:73316"/>
        <dbReference type="EC" id="1.17.4.1"/>
    </reaction>
</comment>
<dbReference type="GO" id="GO:0005524">
    <property type="term" value="F:ATP binding"/>
    <property type="evidence" value="ECO:0007669"/>
    <property type="project" value="InterPro"/>
</dbReference>
<dbReference type="EMBL" id="LIZX01000015">
    <property type="protein sequence ID" value="KPJ69735.1"/>
    <property type="molecule type" value="Genomic_DNA"/>
</dbReference>
<dbReference type="AlphaFoldDB" id="A0A0S7Y4R7"/>
<protein>
    <recommendedName>
        <fullName evidence="11">Vitamin B12-dependent ribonucleotide reductase</fullName>
        <ecNumber evidence="11">1.17.4.1</ecNumber>
    </recommendedName>
</protein>
<dbReference type="PRINTS" id="PR01183">
    <property type="entry name" value="RIBORDTASEM1"/>
</dbReference>
<dbReference type="SUPFAM" id="SSF51998">
    <property type="entry name" value="PFL-like glycyl radical enzymes"/>
    <property type="match status" value="1"/>
</dbReference>
<dbReference type="PANTHER" id="PTHR43371">
    <property type="entry name" value="VITAMIN B12-DEPENDENT RIBONUCLEOTIDE REDUCTASE"/>
    <property type="match status" value="1"/>
</dbReference>
<dbReference type="UniPathway" id="UPA00326"/>
<dbReference type="InterPro" id="IPR008926">
    <property type="entry name" value="RNR_R1-su_N"/>
</dbReference>
<comment type="function">
    <text evidence="11">Catalyzes the reduction of ribonucleotides to deoxyribonucleotides. May function to provide a pool of deoxyribonucleotide precursors for DNA repair during oxygen limitation and/or for immediate growth after restoration of oxygen.</text>
</comment>
<feature type="domain" description="Ribonucleotide reductase large subunit N-terminal" evidence="12">
    <location>
        <begin position="3"/>
        <end position="72"/>
    </location>
</feature>
<keyword evidence="9 11" id="KW-0170">Cobalt</keyword>
<dbReference type="Gene3D" id="3.20.70.20">
    <property type="match status" value="1"/>
</dbReference>
<dbReference type="Pfam" id="PF02867">
    <property type="entry name" value="Ribonuc_red_lgC"/>
    <property type="match status" value="1"/>
</dbReference>
<dbReference type="SUPFAM" id="SSF48168">
    <property type="entry name" value="R1 subunit of ribonucleotide reductase, N-terminal domain"/>
    <property type="match status" value="1"/>
</dbReference>
<dbReference type="PANTHER" id="PTHR43371:SF1">
    <property type="entry name" value="RIBONUCLEOSIDE-DIPHOSPHATE REDUCTASE"/>
    <property type="match status" value="1"/>
</dbReference>
<evidence type="ECO:0000256" key="8">
    <source>
        <dbReference type="ARBA" id="ARBA00023157"/>
    </source>
</evidence>
<keyword evidence="6 11" id="KW-0560">Oxidoreductase</keyword>
<dbReference type="InterPro" id="IPR013344">
    <property type="entry name" value="RNR_NrdJ/NrdZ"/>
</dbReference>
<keyword evidence="5 11" id="KW-0547">Nucleotide-binding</keyword>
<evidence type="ECO:0000256" key="9">
    <source>
        <dbReference type="ARBA" id="ARBA00023285"/>
    </source>
</evidence>
<keyword evidence="7" id="KW-0215">Deoxyribonucleotide synthesis</keyword>
<comment type="caution">
    <text evidence="14">The sequence shown here is derived from an EMBL/GenBank/DDBJ whole genome shotgun (WGS) entry which is preliminary data.</text>
</comment>
<evidence type="ECO:0000256" key="2">
    <source>
        <dbReference type="ARBA" id="ARBA00007405"/>
    </source>
</evidence>
<keyword evidence="8" id="KW-1015">Disulfide bond</keyword>
<dbReference type="InterPro" id="IPR013509">
    <property type="entry name" value="RNR_lsu_N"/>
</dbReference>
<dbReference type="GO" id="GO:0071897">
    <property type="term" value="P:DNA biosynthetic process"/>
    <property type="evidence" value="ECO:0007669"/>
    <property type="project" value="UniProtKB-KW"/>
</dbReference>
<feature type="domain" description="Ribonucleotide reductase large subunit C-terminal" evidence="13">
    <location>
        <begin position="77"/>
        <end position="508"/>
    </location>
</feature>
<comment type="cofactor">
    <cofactor evidence="1 11">
        <name>adenosylcob(III)alamin</name>
        <dbReference type="ChEBI" id="CHEBI:18408"/>
    </cofactor>
</comment>
<evidence type="ECO:0000256" key="3">
    <source>
        <dbReference type="ARBA" id="ARBA00022628"/>
    </source>
</evidence>
<organism evidence="14 15">
    <name type="scientific">candidate division WOR-1 bacterium DG_54_3</name>
    <dbReference type="NCBI Taxonomy" id="1703775"/>
    <lineage>
        <taxon>Bacteria</taxon>
        <taxon>Bacillati</taxon>
        <taxon>Saganbacteria</taxon>
    </lineage>
</organism>
<evidence type="ECO:0000256" key="5">
    <source>
        <dbReference type="ARBA" id="ARBA00022741"/>
    </source>
</evidence>
<dbReference type="EC" id="1.17.4.1" evidence="11"/>
<evidence type="ECO:0000259" key="12">
    <source>
        <dbReference type="Pfam" id="PF00317"/>
    </source>
</evidence>
<evidence type="ECO:0000313" key="15">
    <source>
        <dbReference type="Proteomes" id="UP000051861"/>
    </source>
</evidence>
<dbReference type="Pfam" id="PF00317">
    <property type="entry name" value="Ribonuc_red_lgN"/>
    <property type="match status" value="1"/>
</dbReference>
<evidence type="ECO:0000256" key="6">
    <source>
        <dbReference type="ARBA" id="ARBA00023002"/>
    </source>
</evidence>
<reference evidence="14 15" key="1">
    <citation type="journal article" date="2015" name="Microbiome">
        <title>Genomic resolution of linkages in carbon, nitrogen, and sulfur cycling among widespread estuary sediment bacteria.</title>
        <authorList>
            <person name="Baker B.J."/>
            <person name="Lazar C.S."/>
            <person name="Teske A.P."/>
            <person name="Dick G.J."/>
        </authorList>
    </citation>
    <scope>NUCLEOTIDE SEQUENCE [LARGE SCALE GENOMIC DNA]</scope>
    <source>
        <strain evidence="14">DG_54_3</strain>
    </source>
</reference>
<keyword evidence="4 11" id="KW-0237">DNA synthesis</keyword>
<evidence type="ECO:0000313" key="14">
    <source>
        <dbReference type="EMBL" id="KPJ69735.1"/>
    </source>
</evidence>
<evidence type="ECO:0000256" key="1">
    <source>
        <dbReference type="ARBA" id="ARBA00001922"/>
    </source>
</evidence>
<evidence type="ECO:0000256" key="11">
    <source>
        <dbReference type="RuleBase" id="RU364064"/>
    </source>
</evidence>
<dbReference type="CDD" id="cd02888">
    <property type="entry name" value="RNR_II_dimer"/>
    <property type="match status" value="1"/>
</dbReference>
<evidence type="ECO:0000256" key="4">
    <source>
        <dbReference type="ARBA" id="ARBA00022634"/>
    </source>
</evidence>